<evidence type="ECO:0008006" key="5">
    <source>
        <dbReference type="Google" id="ProtNLM"/>
    </source>
</evidence>
<gene>
    <name evidence="1" type="ORF">HF209_18350</name>
    <name evidence="2" type="ORF">HF257_28565</name>
</gene>
<evidence type="ECO:0000313" key="1">
    <source>
        <dbReference type="EMBL" id="MBC2382907.1"/>
    </source>
</evidence>
<dbReference type="EMBL" id="JAAXCZ010000009">
    <property type="protein sequence ID" value="MBC2382907.1"/>
    <property type="molecule type" value="Genomic_DNA"/>
</dbReference>
<dbReference type="InterPro" id="IPR028957">
    <property type="entry name" value="Imm50"/>
</dbReference>
<name>A0A7X1ASS6_9PSED</name>
<evidence type="ECO:0000313" key="2">
    <source>
        <dbReference type="EMBL" id="MBC2409980.1"/>
    </source>
</evidence>
<comment type="caution">
    <text evidence="2">The sequence shown here is derived from an EMBL/GenBank/DDBJ whole genome shotgun (WGS) entry which is preliminary data.</text>
</comment>
<evidence type="ECO:0000313" key="4">
    <source>
        <dbReference type="Proteomes" id="UP000534677"/>
    </source>
</evidence>
<dbReference type="RefSeq" id="WP_185708772.1">
    <property type="nucleotide sequence ID" value="NZ_JAAXCY010000014.1"/>
</dbReference>
<organism evidence="2 3">
    <name type="scientific">Pseudomonas cremoris</name>
    <dbReference type="NCBI Taxonomy" id="2724178"/>
    <lineage>
        <taxon>Bacteria</taxon>
        <taxon>Pseudomonadati</taxon>
        <taxon>Pseudomonadota</taxon>
        <taxon>Gammaproteobacteria</taxon>
        <taxon>Pseudomonadales</taxon>
        <taxon>Pseudomonadaceae</taxon>
        <taxon>Pseudomonas</taxon>
    </lineage>
</organism>
<accession>A0A7X1ASS6</accession>
<dbReference type="Proteomes" id="UP000520513">
    <property type="component" value="Unassembled WGS sequence"/>
</dbReference>
<dbReference type="EMBL" id="JAAXCY010000014">
    <property type="protein sequence ID" value="MBC2409980.1"/>
    <property type="molecule type" value="Genomic_DNA"/>
</dbReference>
<reference evidence="3 4" key="1">
    <citation type="submission" date="2020-04" db="EMBL/GenBank/DDBJ databases">
        <title>Pseudomonas crami sp. nov., a novel proteolytic bacterial species isolated from cream.</title>
        <authorList>
            <person name="Hofmann K."/>
            <person name="Woller A."/>
            <person name="Huptas C."/>
            <person name="Wenning M."/>
            <person name="Scherer S."/>
            <person name="Doll E.V."/>
        </authorList>
    </citation>
    <scope>NUCLEOTIDE SEQUENCE [LARGE SCALE GENOMIC DNA]</scope>
    <source>
        <strain evidence="1 4">WS 5096</strain>
        <strain evidence="2 3">WS 5106</strain>
    </source>
</reference>
<dbReference type="Proteomes" id="UP000534677">
    <property type="component" value="Unassembled WGS sequence"/>
</dbReference>
<dbReference type="Pfam" id="PF15594">
    <property type="entry name" value="Imm50"/>
    <property type="match status" value="1"/>
</dbReference>
<dbReference type="AlphaFoldDB" id="A0A7X1ASS6"/>
<keyword evidence="4" id="KW-1185">Reference proteome</keyword>
<protein>
    <recommendedName>
        <fullName evidence="5">Immunity protein 50</fullName>
    </recommendedName>
</protein>
<proteinExistence type="predicted"/>
<sequence>MRHWNDIEGTVFFNKLFTHYIEIGEIYIHSLTVEYDQPSISIGFDIPEFPDRLPPKWEGKGYNTCRIGLTCNEISNLQIANLPRREIFIAEITHEDEHFIFNAKSKNASIEFRAKWLSMDGPSVYVNCPEPGDHTWSK</sequence>
<evidence type="ECO:0000313" key="3">
    <source>
        <dbReference type="Proteomes" id="UP000520513"/>
    </source>
</evidence>